<evidence type="ECO:0000313" key="9">
    <source>
        <dbReference type="EMBL" id="THJ32232.1"/>
    </source>
</evidence>
<dbReference type="RefSeq" id="WP_136406991.1">
    <property type="nucleotide sequence ID" value="NZ_SSWX01000016.1"/>
</dbReference>
<dbReference type="PANTHER" id="PTHR30521">
    <property type="entry name" value="DEFERROCHELATASE/PEROXIDASE"/>
    <property type="match status" value="1"/>
</dbReference>
<dbReference type="PANTHER" id="PTHR30521:SF0">
    <property type="entry name" value="DYP-TYPE PEROXIDASE FAMILY PROTEIN"/>
    <property type="match status" value="1"/>
</dbReference>
<evidence type="ECO:0000259" key="8">
    <source>
        <dbReference type="Pfam" id="PF20628"/>
    </source>
</evidence>
<keyword evidence="3" id="KW-0479">Metal-binding</keyword>
<protein>
    <submittedName>
        <fullName evidence="9">Dyp-type peroxidase</fullName>
    </submittedName>
</protein>
<dbReference type="InterPro" id="IPR006314">
    <property type="entry name" value="Dyp_peroxidase"/>
</dbReference>
<dbReference type="GO" id="GO:0005829">
    <property type="term" value="C:cytosol"/>
    <property type="evidence" value="ECO:0007669"/>
    <property type="project" value="TreeGrafter"/>
</dbReference>
<comment type="similarity">
    <text evidence="6">Belongs to the DyP-type peroxidase family.</text>
</comment>
<sequence length="354" mass="38438">MSEQHFPTQTPQPVAAPAQNAAIFIVGTLKDSAQSHALVRQWCEGYAGTVRAVGHRVPEAQLSCIVGFGSEAWDRIFGQPRPALLHPFIEFGPAERRAVATPGDILLHLRASRMDMCVELATRLIGDLGDAFEAVDEVHGFRNFDMRAILGFVDGTENPVGQDAVDATAIGQEDQNFSGGSYAIVQKYLHDMQGWNALSTEMQERIIGRSKQSDIELDDASKPSWAHNALTVIEDEDGEEIDIVRGNMPFGRPGFGEFGTYFIGYASSPTPIERMMENMFVGNPPGNYDRLLDFSTAVTGGLFFVPSHNLLQALSSRSAVQANALDAKAQAAVNANQHTGSLHIGSLKGTLQHE</sequence>
<dbReference type="InterPro" id="IPR048327">
    <property type="entry name" value="Dyp_perox_N"/>
</dbReference>
<feature type="domain" description="Dyp-type peroxidase C-terminal" evidence="8">
    <location>
        <begin position="146"/>
        <end position="308"/>
    </location>
</feature>
<comment type="cofactor">
    <cofactor evidence="1">
        <name>heme b</name>
        <dbReference type="ChEBI" id="CHEBI:60344"/>
    </cofactor>
</comment>
<dbReference type="NCBIfam" id="TIGR01413">
    <property type="entry name" value="Dyp_perox_fam"/>
    <property type="match status" value="1"/>
</dbReference>
<accession>A0A4V3YWR7</accession>
<proteinExistence type="inferred from homology"/>
<feature type="domain" description="Dyp-type peroxidase N-terminal" evidence="7">
    <location>
        <begin position="12"/>
        <end position="142"/>
    </location>
</feature>
<evidence type="ECO:0000256" key="2">
    <source>
        <dbReference type="ARBA" id="ARBA00022559"/>
    </source>
</evidence>
<evidence type="ECO:0000259" key="7">
    <source>
        <dbReference type="Pfam" id="PF04261"/>
    </source>
</evidence>
<dbReference type="GO" id="GO:0046872">
    <property type="term" value="F:metal ion binding"/>
    <property type="evidence" value="ECO:0007669"/>
    <property type="project" value="UniProtKB-KW"/>
</dbReference>
<comment type="caution">
    <text evidence="9">The sequence shown here is derived from an EMBL/GenBank/DDBJ whole genome shotgun (WGS) entry which is preliminary data.</text>
</comment>
<dbReference type="Pfam" id="PF04261">
    <property type="entry name" value="Dyp_perox_N"/>
    <property type="match status" value="1"/>
</dbReference>
<dbReference type="Pfam" id="PF20628">
    <property type="entry name" value="Dyp_perox_C"/>
    <property type="match status" value="1"/>
</dbReference>
<dbReference type="InterPro" id="IPR011008">
    <property type="entry name" value="Dimeric_a/b-barrel"/>
</dbReference>
<keyword evidence="5" id="KW-0408">Iron</keyword>
<dbReference type="GO" id="GO:0004601">
    <property type="term" value="F:peroxidase activity"/>
    <property type="evidence" value="ECO:0007669"/>
    <property type="project" value="UniProtKB-KW"/>
</dbReference>
<evidence type="ECO:0000256" key="1">
    <source>
        <dbReference type="ARBA" id="ARBA00001970"/>
    </source>
</evidence>
<dbReference type="InterPro" id="IPR048328">
    <property type="entry name" value="Dyp_perox_C"/>
</dbReference>
<dbReference type="EMBL" id="SSWX01000016">
    <property type="protein sequence ID" value="THJ32232.1"/>
    <property type="molecule type" value="Genomic_DNA"/>
</dbReference>
<dbReference type="GO" id="GO:0020037">
    <property type="term" value="F:heme binding"/>
    <property type="evidence" value="ECO:0007669"/>
    <property type="project" value="InterPro"/>
</dbReference>
<evidence type="ECO:0000256" key="5">
    <source>
        <dbReference type="ARBA" id="ARBA00023004"/>
    </source>
</evidence>
<dbReference type="SUPFAM" id="SSF54909">
    <property type="entry name" value="Dimeric alpha+beta barrel"/>
    <property type="match status" value="1"/>
</dbReference>
<gene>
    <name evidence="9" type="ORF">E8K88_12420</name>
</gene>
<keyword evidence="4" id="KW-0560">Oxidoreductase</keyword>
<keyword evidence="2 9" id="KW-0575">Peroxidase</keyword>
<name>A0A4V3YWR7_9BURK</name>
<dbReference type="PROSITE" id="PS51404">
    <property type="entry name" value="DYP_PEROXIDASE"/>
    <property type="match status" value="1"/>
</dbReference>
<dbReference type="AlphaFoldDB" id="A0A4V3YWR7"/>
<keyword evidence="10" id="KW-1185">Reference proteome</keyword>
<dbReference type="OrthoDB" id="3251355at2"/>
<evidence type="ECO:0000256" key="3">
    <source>
        <dbReference type="ARBA" id="ARBA00022723"/>
    </source>
</evidence>
<evidence type="ECO:0000256" key="6">
    <source>
        <dbReference type="ARBA" id="ARBA00025737"/>
    </source>
</evidence>
<evidence type="ECO:0000313" key="10">
    <source>
        <dbReference type="Proteomes" id="UP000306236"/>
    </source>
</evidence>
<dbReference type="Proteomes" id="UP000306236">
    <property type="component" value="Unassembled WGS sequence"/>
</dbReference>
<organism evidence="9 10">
    <name type="scientific">Lampropedia aestuarii</name>
    <dbReference type="NCBI Taxonomy" id="2562762"/>
    <lineage>
        <taxon>Bacteria</taxon>
        <taxon>Pseudomonadati</taxon>
        <taxon>Pseudomonadota</taxon>
        <taxon>Betaproteobacteria</taxon>
        <taxon>Burkholderiales</taxon>
        <taxon>Comamonadaceae</taxon>
        <taxon>Lampropedia</taxon>
    </lineage>
</organism>
<evidence type="ECO:0000256" key="4">
    <source>
        <dbReference type="ARBA" id="ARBA00023002"/>
    </source>
</evidence>
<reference evidence="9 10" key="1">
    <citation type="submission" date="2019-04" db="EMBL/GenBank/DDBJ databases">
        <title>Lampropedia sp YIM MLB12 draf genome.</title>
        <authorList>
            <person name="Wang Y.-X."/>
        </authorList>
    </citation>
    <scope>NUCLEOTIDE SEQUENCE [LARGE SCALE GENOMIC DNA]</scope>
    <source>
        <strain evidence="9 10">YIM MLB12</strain>
    </source>
</reference>